<gene>
    <name evidence="2" type="ORF">C3L33_11702</name>
</gene>
<proteinExistence type="predicted"/>
<dbReference type="PANTHER" id="PTHR31168:SF30">
    <property type="entry name" value="DUF599 DOMAIN-CONTAINING PROTEIN"/>
    <property type="match status" value="1"/>
</dbReference>
<dbReference type="PANTHER" id="PTHR31168">
    <property type="entry name" value="OS02G0292800 PROTEIN"/>
    <property type="match status" value="1"/>
</dbReference>
<name>A0A6A4LFN9_9ERIC</name>
<evidence type="ECO:0000313" key="2">
    <source>
        <dbReference type="EMBL" id="KAE9456405.1"/>
    </source>
</evidence>
<feature type="non-terminal residue" evidence="2">
    <location>
        <position position="1"/>
    </location>
</feature>
<reference evidence="2 3" key="1">
    <citation type="journal article" date="2019" name="Genome Biol. Evol.">
        <title>The Rhododendron genome and chromosomal organization provide insight into shared whole-genome duplications across the heath family (Ericaceae).</title>
        <authorList>
            <person name="Soza V.L."/>
            <person name="Lindsley D."/>
            <person name="Waalkes A."/>
            <person name="Ramage E."/>
            <person name="Patwardhan R.P."/>
            <person name="Burton J.N."/>
            <person name="Adey A."/>
            <person name="Kumar A."/>
            <person name="Qiu R."/>
            <person name="Shendure J."/>
            <person name="Hall B."/>
        </authorList>
    </citation>
    <scope>NUCLEOTIDE SEQUENCE [LARGE SCALE GENOMIC DNA]</scope>
    <source>
        <strain evidence="2">RSF 1966-606</strain>
    </source>
</reference>
<evidence type="ECO:0000256" key="1">
    <source>
        <dbReference type="SAM" id="Phobius"/>
    </source>
</evidence>
<feature type="transmembrane region" description="Helical" evidence="1">
    <location>
        <begin position="201"/>
        <end position="229"/>
    </location>
</feature>
<comment type="caution">
    <text evidence="2">The sequence shown here is derived from an EMBL/GenBank/DDBJ whole genome shotgun (WGS) entry which is preliminary data.</text>
</comment>
<protein>
    <submittedName>
        <fullName evidence="2">Uncharacterized protein</fullName>
    </submittedName>
</protein>
<accession>A0A6A4LFN9</accession>
<feature type="transmembrane region" description="Helical" evidence="1">
    <location>
        <begin position="140"/>
        <end position="158"/>
    </location>
</feature>
<dbReference type="OrthoDB" id="665451at2759"/>
<dbReference type="InterPro" id="IPR006747">
    <property type="entry name" value="DUF599"/>
</dbReference>
<dbReference type="AlphaFoldDB" id="A0A6A4LFN9"/>
<dbReference type="Pfam" id="PF04654">
    <property type="entry name" value="DUF599"/>
    <property type="match status" value="2"/>
</dbReference>
<dbReference type="EMBL" id="QEFC01001727">
    <property type="protein sequence ID" value="KAE9456405.1"/>
    <property type="molecule type" value="Genomic_DNA"/>
</dbReference>
<keyword evidence="1" id="KW-0812">Transmembrane</keyword>
<keyword evidence="1" id="KW-0472">Membrane</keyword>
<feature type="transmembrane region" description="Helical" evidence="1">
    <location>
        <begin position="12"/>
        <end position="30"/>
    </location>
</feature>
<keyword evidence="3" id="KW-1185">Reference proteome</keyword>
<sequence length="283" mass="31549">MGWTWKKEYLDVILVPSGLLIMFGYHFLLLHRHFRRPDTTSMGHDNFYRGAWVDKMMQVTSPSPALFSPFYPSSSPSSDRNVECKDRSQALTVINNNIQAAFSLSSISMVVSSLIGTWFVGTSTFTSTLVYGDTSQSIIAFKHISLLICFLVAFAAFLQSARCYVHASFLITMPNTDVPMAHVRKAVVSGSNCWSVGMRALYFAITLLLWVFGPIPMFVCSVVMVVMLYNLDWNTTPLLPYQPAVEGRDLLKKISQEVTAVGRAISQEVTAVGRGAFEHHGRP</sequence>
<organism evidence="2 3">
    <name type="scientific">Rhododendron williamsianum</name>
    <dbReference type="NCBI Taxonomy" id="262921"/>
    <lineage>
        <taxon>Eukaryota</taxon>
        <taxon>Viridiplantae</taxon>
        <taxon>Streptophyta</taxon>
        <taxon>Embryophyta</taxon>
        <taxon>Tracheophyta</taxon>
        <taxon>Spermatophyta</taxon>
        <taxon>Magnoliopsida</taxon>
        <taxon>eudicotyledons</taxon>
        <taxon>Gunneridae</taxon>
        <taxon>Pentapetalae</taxon>
        <taxon>asterids</taxon>
        <taxon>Ericales</taxon>
        <taxon>Ericaceae</taxon>
        <taxon>Ericoideae</taxon>
        <taxon>Rhodoreae</taxon>
        <taxon>Rhododendron</taxon>
    </lineage>
</organism>
<dbReference type="Proteomes" id="UP000428333">
    <property type="component" value="Linkage Group LG07"/>
</dbReference>
<evidence type="ECO:0000313" key="3">
    <source>
        <dbReference type="Proteomes" id="UP000428333"/>
    </source>
</evidence>
<feature type="transmembrane region" description="Helical" evidence="1">
    <location>
        <begin position="100"/>
        <end position="120"/>
    </location>
</feature>
<keyword evidence="1" id="KW-1133">Transmembrane helix</keyword>